<dbReference type="AlphaFoldDB" id="A0A087SWE5"/>
<evidence type="ECO:0000313" key="2">
    <source>
        <dbReference type="Proteomes" id="UP000054359"/>
    </source>
</evidence>
<name>A0A087SWE5_STEMI</name>
<feature type="non-terminal residue" evidence="1">
    <location>
        <position position="51"/>
    </location>
</feature>
<dbReference type="EMBL" id="KK112252">
    <property type="protein sequence ID" value="KFM57184.1"/>
    <property type="molecule type" value="Genomic_DNA"/>
</dbReference>
<accession>A0A087SWE5</accession>
<sequence>MPIELKIPVKTTHVYAVRVSEVKFERIIIDNVNNWTYNSRPVVGNALKKWL</sequence>
<keyword evidence="2" id="KW-1185">Reference proteome</keyword>
<protein>
    <submittedName>
        <fullName evidence="1">Uncharacterized protein</fullName>
    </submittedName>
</protein>
<reference evidence="1 2" key="1">
    <citation type="submission" date="2013-11" db="EMBL/GenBank/DDBJ databases">
        <title>Genome sequencing of Stegodyphus mimosarum.</title>
        <authorList>
            <person name="Bechsgaard J."/>
        </authorList>
    </citation>
    <scope>NUCLEOTIDE SEQUENCE [LARGE SCALE GENOMIC DNA]</scope>
</reference>
<gene>
    <name evidence="1" type="ORF">X975_01987</name>
</gene>
<dbReference type="Proteomes" id="UP000054359">
    <property type="component" value="Unassembled WGS sequence"/>
</dbReference>
<organism evidence="1 2">
    <name type="scientific">Stegodyphus mimosarum</name>
    <name type="common">African social velvet spider</name>
    <dbReference type="NCBI Taxonomy" id="407821"/>
    <lineage>
        <taxon>Eukaryota</taxon>
        <taxon>Metazoa</taxon>
        <taxon>Ecdysozoa</taxon>
        <taxon>Arthropoda</taxon>
        <taxon>Chelicerata</taxon>
        <taxon>Arachnida</taxon>
        <taxon>Araneae</taxon>
        <taxon>Araneomorphae</taxon>
        <taxon>Entelegynae</taxon>
        <taxon>Eresoidea</taxon>
        <taxon>Eresidae</taxon>
        <taxon>Stegodyphus</taxon>
    </lineage>
</organism>
<evidence type="ECO:0000313" key="1">
    <source>
        <dbReference type="EMBL" id="KFM57184.1"/>
    </source>
</evidence>
<proteinExistence type="predicted"/>